<dbReference type="PANTHER" id="PTHR46014">
    <property type="entry name" value="TETRATRICOPEPTIDE REPEAT PROTEIN 1"/>
    <property type="match status" value="1"/>
</dbReference>
<dbReference type="EMBL" id="BAAFRS010000273">
    <property type="protein sequence ID" value="GAB1225992.1"/>
    <property type="molecule type" value="Genomic_DNA"/>
</dbReference>
<evidence type="ECO:0000313" key="3">
    <source>
        <dbReference type="EMBL" id="GAB1225992.1"/>
    </source>
</evidence>
<feature type="region of interest" description="Disordered" evidence="1">
    <location>
        <begin position="66"/>
        <end position="92"/>
    </location>
</feature>
<proteinExistence type="predicted"/>
<evidence type="ECO:0000256" key="1">
    <source>
        <dbReference type="SAM" id="MobiDB-lite"/>
    </source>
</evidence>
<reference evidence="3 4" key="1">
    <citation type="journal article" date="2019" name="PLoS Negl. Trop. Dis.">
        <title>Whole genome sequencing of Entamoeba nuttalli reveals mammalian host-related molecular signatures and a novel octapeptide-repeat surface protein.</title>
        <authorList>
            <person name="Tanaka M."/>
            <person name="Makiuchi T."/>
            <person name="Komiyama T."/>
            <person name="Shiina T."/>
            <person name="Osaki K."/>
            <person name="Tachibana H."/>
        </authorList>
    </citation>
    <scope>NUCLEOTIDE SEQUENCE [LARGE SCALE GENOMIC DNA]</scope>
    <source>
        <strain evidence="3 4">P19-061405</strain>
    </source>
</reference>
<dbReference type="Proteomes" id="UP001628156">
    <property type="component" value="Unassembled WGS sequence"/>
</dbReference>
<sequence length="92" mass="10526">MENNLQIQSNQEGFNQQQQNQEGFNNQQQNKKEELTPEQQQQLDEMLGQMKTLGNSILGFFGLSTDNFNVQQDPSTGGYSIQFVQNPNQSQQ</sequence>
<dbReference type="PANTHER" id="PTHR46014:SF1">
    <property type="entry name" value="TETRATRICOPEPTIDE REPEAT PROTEIN 1"/>
    <property type="match status" value="1"/>
</dbReference>
<evidence type="ECO:0000313" key="2">
    <source>
        <dbReference type="EMBL" id="GAB1225987.1"/>
    </source>
</evidence>
<organism evidence="3 4">
    <name type="scientific">Entamoeba nuttalli</name>
    <dbReference type="NCBI Taxonomy" id="412467"/>
    <lineage>
        <taxon>Eukaryota</taxon>
        <taxon>Amoebozoa</taxon>
        <taxon>Evosea</taxon>
        <taxon>Archamoebae</taxon>
        <taxon>Mastigamoebida</taxon>
        <taxon>Entamoebidae</taxon>
        <taxon>Entamoeba</taxon>
    </lineage>
</organism>
<evidence type="ECO:0000313" key="4">
    <source>
        <dbReference type="Proteomes" id="UP001628156"/>
    </source>
</evidence>
<keyword evidence="4" id="KW-1185">Reference proteome</keyword>
<comment type="caution">
    <text evidence="3">The sequence shown here is derived from an EMBL/GenBank/DDBJ whole genome shotgun (WGS) entry which is preliminary data.</text>
</comment>
<dbReference type="EMBL" id="BAAFRS010000272">
    <property type="protein sequence ID" value="GAB1225987.1"/>
    <property type="molecule type" value="Genomic_DNA"/>
</dbReference>
<gene>
    <name evidence="2" type="ORF">ENUP19_0272G0006</name>
    <name evidence="3" type="ORF">ENUP19_0273G0001</name>
</gene>
<name>A0ABQ0DT77_9EUKA</name>
<reference evidence="3" key="2">
    <citation type="submission" date="2024-08" db="EMBL/GenBank/DDBJ databases">
        <title>Draft genome assembly of Entamoeba nuttalli using a combination of long-read and short-read sequencing data.</title>
        <authorList>
            <person name="Tanaka M."/>
            <person name="Tachibana H."/>
        </authorList>
    </citation>
    <scope>NUCLEOTIDE SEQUENCE</scope>
    <source>
        <strain evidence="3">P19-061405</strain>
    </source>
</reference>
<accession>A0ABQ0DT77</accession>
<feature type="compositionally biased region" description="Low complexity" evidence="1">
    <location>
        <begin position="10"/>
        <end position="29"/>
    </location>
</feature>
<dbReference type="InterPro" id="IPR052769">
    <property type="entry name" value="TPR_domain_protein"/>
</dbReference>
<protein>
    <submittedName>
        <fullName evidence="3">Uncharacterized protein</fullName>
    </submittedName>
</protein>
<feature type="region of interest" description="Disordered" evidence="1">
    <location>
        <begin position="1"/>
        <end position="44"/>
    </location>
</feature>